<reference evidence="2 3" key="1">
    <citation type="submission" date="2020-11" db="EMBL/GenBank/DDBJ databases">
        <authorList>
            <person name="Kim M.K."/>
        </authorList>
    </citation>
    <scope>NUCLEOTIDE SEQUENCE [LARGE SCALE GENOMIC DNA]</scope>
    <source>
        <strain evidence="2 3">BT683</strain>
    </source>
</reference>
<dbReference type="EMBL" id="JADQDQ010000017">
    <property type="protein sequence ID" value="MBF9239775.1"/>
    <property type="molecule type" value="Genomic_DNA"/>
</dbReference>
<name>A0ABS0IN16_9BACT</name>
<evidence type="ECO:0000313" key="3">
    <source>
        <dbReference type="Proteomes" id="UP000597617"/>
    </source>
</evidence>
<keyword evidence="3" id="KW-1185">Reference proteome</keyword>
<gene>
    <name evidence="2" type="ORF">I2I05_20445</name>
</gene>
<dbReference type="Proteomes" id="UP000597617">
    <property type="component" value="Unassembled WGS sequence"/>
</dbReference>
<evidence type="ECO:0000313" key="2">
    <source>
        <dbReference type="EMBL" id="MBF9239775.1"/>
    </source>
</evidence>
<comment type="caution">
    <text evidence="2">The sequence shown here is derived from an EMBL/GenBank/DDBJ whole genome shotgun (WGS) entry which is preliminary data.</text>
</comment>
<protein>
    <submittedName>
        <fullName evidence="2">Helix-turn-helix domain-containing protein</fullName>
    </submittedName>
</protein>
<dbReference type="InterPro" id="IPR041657">
    <property type="entry name" value="HTH_17"/>
</dbReference>
<feature type="domain" description="Helix-turn-helix" evidence="1">
    <location>
        <begin position="46"/>
        <end position="88"/>
    </location>
</feature>
<organism evidence="2 3">
    <name type="scientific">Hymenobacter jeongseonensis</name>
    <dbReference type="NCBI Taxonomy" id="2791027"/>
    <lineage>
        <taxon>Bacteria</taxon>
        <taxon>Pseudomonadati</taxon>
        <taxon>Bacteroidota</taxon>
        <taxon>Cytophagia</taxon>
        <taxon>Cytophagales</taxon>
        <taxon>Hymenobacteraceae</taxon>
        <taxon>Hymenobacter</taxon>
    </lineage>
</organism>
<sequence>MNEPYILFPVPISELKTLIHETLTECLAAASGHKSDDSPDGFISREEAADLLHISYQTLAKRTQSGEFVAYRIGSRVLYKRPELIAALAPTNRFTVPGNKRGPKPKLRAAA</sequence>
<accession>A0ABS0IN16</accession>
<evidence type="ECO:0000259" key="1">
    <source>
        <dbReference type="Pfam" id="PF12728"/>
    </source>
</evidence>
<dbReference type="Pfam" id="PF12728">
    <property type="entry name" value="HTH_17"/>
    <property type="match status" value="1"/>
</dbReference>
<proteinExistence type="predicted"/>
<dbReference type="RefSeq" id="WP_196284123.1">
    <property type="nucleotide sequence ID" value="NZ_JADQDQ010000017.1"/>
</dbReference>